<evidence type="ECO:0000259" key="4">
    <source>
        <dbReference type="Pfam" id="PF21761"/>
    </source>
</evidence>
<name>A0A2P8DN30_9ACTN</name>
<feature type="domain" description="6-phosphogluconate dehydrogenase NADP-binding" evidence="3">
    <location>
        <begin position="8"/>
        <end position="160"/>
    </location>
</feature>
<dbReference type="EMBL" id="PYGE01000019">
    <property type="protein sequence ID" value="PSK98622.1"/>
    <property type="molecule type" value="Genomic_DNA"/>
</dbReference>
<dbReference type="SUPFAM" id="SSF51735">
    <property type="entry name" value="NAD(P)-binding Rossmann-fold domains"/>
    <property type="match status" value="1"/>
</dbReference>
<organism evidence="5 6">
    <name type="scientific">Haloactinopolyspora alba</name>
    <dbReference type="NCBI Taxonomy" id="648780"/>
    <lineage>
        <taxon>Bacteria</taxon>
        <taxon>Bacillati</taxon>
        <taxon>Actinomycetota</taxon>
        <taxon>Actinomycetes</taxon>
        <taxon>Jiangellales</taxon>
        <taxon>Jiangellaceae</taxon>
        <taxon>Haloactinopolyspora</taxon>
    </lineage>
</organism>
<protein>
    <submittedName>
        <fullName evidence="5">3-hydroxyisobutyrate dehydrogenase-like beta-hydroxyacid dehydrogenase</fullName>
    </submittedName>
</protein>
<dbReference type="Pfam" id="PF21761">
    <property type="entry name" value="RedAm-like_C"/>
    <property type="match status" value="1"/>
</dbReference>
<dbReference type="InterPro" id="IPR013328">
    <property type="entry name" value="6PGD_dom2"/>
</dbReference>
<dbReference type="Gene3D" id="1.10.1040.10">
    <property type="entry name" value="N-(1-d-carboxylethyl)-l-norvaline Dehydrogenase, domain 2"/>
    <property type="match status" value="1"/>
</dbReference>
<accession>A0A2P8DN30</accession>
<proteinExistence type="inferred from homology"/>
<dbReference type="PIRSF" id="PIRSF000103">
    <property type="entry name" value="HIBADH"/>
    <property type="match status" value="1"/>
</dbReference>
<gene>
    <name evidence="5" type="ORF">CLV30_1193</name>
</gene>
<evidence type="ECO:0000256" key="1">
    <source>
        <dbReference type="ARBA" id="ARBA00009080"/>
    </source>
</evidence>
<dbReference type="GO" id="GO:0016491">
    <property type="term" value="F:oxidoreductase activity"/>
    <property type="evidence" value="ECO:0007669"/>
    <property type="project" value="UniProtKB-KW"/>
</dbReference>
<dbReference type="Gene3D" id="3.40.50.720">
    <property type="entry name" value="NAD(P)-binding Rossmann-like Domain"/>
    <property type="match status" value="1"/>
</dbReference>
<dbReference type="AlphaFoldDB" id="A0A2P8DN30"/>
<evidence type="ECO:0000313" key="5">
    <source>
        <dbReference type="EMBL" id="PSK98622.1"/>
    </source>
</evidence>
<dbReference type="InterPro" id="IPR036291">
    <property type="entry name" value="NAD(P)-bd_dom_sf"/>
</dbReference>
<evidence type="ECO:0000313" key="6">
    <source>
        <dbReference type="Proteomes" id="UP000243528"/>
    </source>
</evidence>
<dbReference type="GO" id="GO:0050661">
    <property type="term" value="F:NADP binding"/>
    <property type="evidence" value="ECO:0007669"/>
    <property type="project" value="InterPro"/>
</dbReference>
<evidence type="ECO:0000259" key="3">
    <source>
        <dbReference type="Pfam" id="PF03446"/>
    </source>
</evidence>
<sequence length="291" mass="30274">MTDAHDTQVTVLGLGAMGAAMARTLLAAGHPATVWNRTPHRADDLVAAGARAADTAEHAVTSSPLVIACLFDYDSVYEVLDPVARSLSGRVLVNVTTGSPAQAREMAGWAHDHGITYLDGGMLAVPETIGQPGAAIFYSGAPAAFEQYRPVLDAVADSHYVGDDAGAAALHDLALLAGMYAMFAGFFHGAAMVSTAGVSAKEFAALAGPWLTAMTASLPDLAESIDSGDYTTDVQDLEFTKSAVDLIVRAGRDQHVGAGVLEPVQRIIDAQIADGHGDEVFSRIYEGITHP</sequence>
<dbReference type="InterPro" id="IPR051265">
    <property type="entry name" value="HIBADH-related_NP60_sf"/>
</dbReference>
<reference evidence="5 6" key="1">
    <citation type="submission" date="2018-03" db="EMBL/GenBank/DDBJ databases">
        <title>Genomic Encyclopedia of Archaeal and Bacterial Type Strains, Phase II (KMG-II): from individual species to whole genera.</title>
        <authorList>
            <person name="Goeker M."/>
        </authorList>
    </citation>
    <scope>NUCLEOTIDE SEQUENCE [LARGE SCALE GENOMIC DNA]</scope>
    <source>
        <strain evidence="5 6">DSM 45211</strain>
    </source>
</reference>
<keyword evidence="2" id="KW-0560">Oxidoreductase</keyword>
<dbReference type="PANTHER" id="PTHR43580">
    <property type="entry name" value="OXIDOREDUCTASE GLYR1-RELATED"/>
    <property type="match status" value="1"/>
</dbReference>
<evidence type="ECO:0000256" key="2">
    <source>
        <dbReference type="ARBA" id="ARBA00023002"/>
    </source>
</evidence>
<feature type="domain" description="NADPH-dependent reductive aminase-like C-terminal" evidence="4">
    <location>
        <begin position="164"/>
        <end position="288"/>
    </location>
</feature>
<dbReference type="PANTHER" id="PTHR43580:SF2">
    <property type="entry name" value="CYTOKINE-LIKE NUCLEAR FACTOR N-PAC"/>
    <property type="match status" value="1"/>
</dbReference>
<dbReference type="InterPro" id="IPR015815">
    <property type="entry name" value="HIBADH-related"/>
</dbReference>
<dbReference type="Proteomes" id="UP000243528">
    <property type="component" value="Unassembled WGS sequence"/>
</dbReference>
<dbReference type="InterPro" id="IPR048666">
    <property type="entry name" value="RedAm-like_C"/>
</dbReference>
<dbReference type="Pfam" id="PF03446">
    <property type="entry name" value="NAD_binding_2"/>
    <property type="match status" value="1"/>
</dbReference>
<comment type="caution">
    <text evidence="5">The sequence shown here is derived from an EMBL/GenBank/DDBJ whole genome shotgun (WGS) entry which is preliminary data.</text>
</comment>
<dbReference type="InterPro" id="IPR006115">
    <property type="entry name" value="6PGDH_NADP-bd"/>
</dbReference>
<dbReference type="OrthoDB" id="9135493at2"/>
<comment type="similarity">
    <text evidence="1">Belongs to the HIBADH-related family.</text>
</comment>
<keyword evidence="6" id="KW-1185">Reference proteome</keyword>